<evidence type="ECO:0000256" key="1">
    <source>
        <dbReference type="SAM" id="MobiDB-lite"/>
    </source>
</evidence>
<gene>
    <name evidence="4" type="ORF">FEF34_31710</name>
</gene>
<evidence type="ECO:0000259" key="3">
    <source>
        <dbReference type="Pfam" id="PF10708"/>
    </source>
</evidence>
<keyword evidence="5" id="KW-1185">Reference proteome</keyword>
<feature type="region of interest" description="Disordered" evidence="1">
    <location>
        <begin position="38"/>
        <end position="57"/>
    </location>
</feature>
<dbReference type="Proteomes" id="UP000305921">
    <property type="component" value="Unassembled WGS sequence"/>
</dbReference>
<dbReference type="AlphaFoldDB" id="A0A5R9EH67"/>
<dbReference type="OrthoDB" id="4463773at2"/>
<dbReference type="Pfam" id="PF10708">
    <property type="entry name" value="DUF2510"/>
    <property type="match status" value="1"/>
</dbReference>
<organism evidence="4 5">
    <name type="scientific">Streptomyces marianii</name>
    <dbReference type="NCBI Taxonomy" id="1817406"/>
    <lineage>
        <taxon>Bacteria</taxon>
        <taxon>Bacillati</taxon>
        <taxon>Actinomycetota</taxon>
        <taxon>Actinomycetes</taxon>
        <taxon>Kitasatosporales</taxon>
        <taxon>Streptomycetaceae</taxon>
        <taxon>Streptomyces</taxon>
    </lineage>
</organism>
<keyword evidence="2" id="KW-1133">Transmembrane helix</keyword>
<accession>A0A5R9EH67</accession>
<reference evidence="4 5" key="1">
    <citation type="submission" date="2019-05" db="EMBL/GenBank/DDBJ databases">
        <title>Streptomyces marianii sp. nov., a novel marine actinomycete from southern coast of India.</title>
        <authorList>
            <person name="Iniyan A.M."/>
            <person name="Wink J."/>
            <person name="Ramprasad E."/>
            <person name="Ramana C.V."/>
            <person name="Bunk B."/>
            <person name="Sproer C."/>
            <person name="Joseph F.-J.R.S."/>
            <person name="Vincent S.G.P."/>
        </authorList>
    </citation>
    <scope>NUCLEOTIDE SEQUENCE [LARGE SCALE GENOMIC DNA]</scope>
    <source>
        <strain evidence="4 5">ICN19</strain>
    </source>
</reference>
<dbReference type="EMBL" id="VAWE01000001">
    <property type="protein sequence ID" value="TLQ48595.1"/>
    <property type="molecule type" value="Genomic_DNA"/>
</dbReference>
<evidence type="ECO:0000256" key="2">
    <source>
        <dbReference type="SAM" id="Phobius"/>
    </source>
</evidence>
<name>A0A5R9EH67_9ACTN</name>
<protein>
    <submittedName>
        <fullName evidence="4">DUF2510 domain-containing protein</fullName>
    </submittedName>
</protein>
<sequence>MPPPPPTPGGLGGPPGWYPDPGTPSHERWWDGRAWTGHIRTAGAPQPPAAGPAVTAPVPLAGGSGHGGGVGKGAVVALVTAGAVLVAAIATGVVVLGEDDERTAPRSAGAAVSAQPTATGNGPEPGPSAADDSDVLVDQLNGISLPLLDGWEKSTSGVDPVPTMVTADSYKCPGDSAESCRHGTVSSRTATVTNVKSPERLAGQDVGVAADWAYDNDRVGNRIHGGIKGHELVKSAPVTVAGRTGHVVRWRVTTGAGPGGYVQSLVFPSAVGSESLVIVRFAFDAGPDAPPLADMDRIIRGIRPLTDASGGAGSTVEP</sequence>
<keyword evidence="2" id="KW-0812">Transmembrane</keyword>
<evidence type="ECO:0000313" key="4">
    <source>
        <dbReference type="EMBL" id="TLQ48595.1"/>
    </source>
</evidence>
<proteinExistence type="predicted"/>
<feature type="transmembrane region" description="Helical" evidence="2">
    <location>
        <begin position="74"/>
        <end position="96"/>
    </location>
</feature>
<comment type="caution">
    <text evidence="4">The sequence shown here is derived from an EMBL/GenBank/DDBJ whole genome shotgun (WGS) entry which is preliminary data.</text>
</comment>
<dbReference type="InterPro" id="IPR018929">
    <property type="entry name" value="DUF2510"/>
</dbReference>
<evidence type="ECO:0000313" key="5">
    <source>
        <dbReference type="Proteomes" id="UP000305921"/>
    </source>
</evidence>
<feature type="region of interest" description="Disordered" evidence="1">
    <location>
        <begin position="105"/>
        <end position="133"/>
    </location>
</feature>
<keyword evidence="2" id="KW-0472">Membrane</keyword>
<feature type="domain" description="DUF2510" evidence="3">
    <location>
        <begin position="15"/>
        <end position="47"/>
    </location>
</feature>
<feature type="region of interest" description="Disordered" evidence="1">
    <location>
        <begin position="1"/>
        <end position="30"/>
    </location>
</feature>